<dbReference type="InterPro" id="IPR018721">
    <property type="entry name" value="DUF2252"/>
</dbReference>
<dbReference type="PANTHER" id="PTHR39441:SF1">
    <property type="entry name" value="DUF2252 DOMAIN-CONTAINING PROTEIN"/>
    <property type="match status" value="1"/>
</dbReference>
<evidence type="ECO:0000313" key="3">
    <source>
        <dbReference type="Proteomes" id="UP000267536"/>
    </source>
</evidence>
<comment type="caution">
    <text evidence="2">The sequence shown here is derived from an EMBL/GenBank/DDBJ whole genome shotgun (WGS) entry which is preliminary data.</text>
</comment>
<organism evidence="2 3">
    <name type="scientific">Gordonia oryzae</name>
    <dbReference type="NCBI Taxonomy" id="2487349"/>
    <lineage>
        <taxon>Bacteria</taxon>
        <taxon>Bacillati</taxon>
        <taxon>Actinomycetota</taxon>
        <taxon>Actinomycetes</taxon>
        <taxon>Mycobacteriales</taxon>
        <taxon>Gordoniaceae</taxon>
        <taxon>Gordonia</taxon>
    </lineage>
</organism>
<evidence type="ECO:0000256" key="1">
    <source>
        <dbReference type="SAM" id="MobiDB-lite"/>
    </source>
</evidence>
<name>A0A3N4GNR2_9ACTN</name>
<gene>
    <name evidence="2" type="ORF">EF294_09795</name>
</gene>
<protein>
    <submittedName>
        <fullName evidence="2">DUF2252 domain-containing protein</fullName>
    </submittedName>
</protein>
<keyword evidence="3" id="KW-1185">Reference proteome</keyword>
<proteinExistence type="predicted"/>
<dbReference type="Proteomes" id="UP000267536">
    <property type="component" value="Unassembled WGS sequence"/>
</dbReference>
<feature type="region of interest" description="Disordered" evidence="1">
    <location>
        <begin position="1"/>
        <end position="35"/>
    </location>
</feature>
<dbReference type="AlphaFoldDB" id="A0A3N4GNR2"/>
<feature type="compositionally biased region" description="Basic and acidic residues" evidence="1">
    <location>
        <begin position="1"/>
        <end position="12"/>
    </location>
</feature>
<dbReference type="EMBL" id="RKMH01000006">
    <property type="protein sequence ID" value="RPA62286.1"/>
    <property type="molecule type" value="Genomic_DNA"/>
</dbReference>
<sequence>MTATHDAPKTHGEALASGPTVYSGNEHSAGKAARKIVPRRALGDWDPSGRGHDALQTILAQNETRDQRLVPIRHGRMAASPWTFYRGAAAVMAADLGSRPNTGITVQLCGDAHVLNFGLWNTPERTLAFDLRDFDETLPGPFEWDVLRFLASLVVLARDNKVADATATEAVRAGFGGYRRWMRTYSGWPILDVWAEKFSVDELTGYVATPANGARLDRVIEKRAQKRTSRGASKKLTHLVDGRRMIKEEPPYRVHALADYSDVLNDVIVAYYASVPENVAALLRRFDLVDAVQQIVGVGSVGMRVFLNLAEEHETGDPLFFQIKQAAPSVYEKVVAPSAYGHHGQRVVNGQRLIQTASDMFLGWTTIGEWEFYVRQFRDGKVIPDGPTVSRALSQFAAACGHVLARAHARSGDARAIADYLGTSDKVEESMVRFAHAYADQTERDHAQLAAAIADGSIPSAPGWP</sequence>
<dbReference type="RefSeq" id="WP_123928788.1">
    <property type="nucleotide sequence ID" value="NZ_JBPSDP010000005.1"/>
</dbReference>
<accession>A0A3N4GNR2</accession>
<reference evidence="2 3" key="1">
    <citation type="submission" date="2018-11" db="EMBL/GenBank/DDBJ databases">
        <title>Draft genome sequence of Gordonia sp. RS15-1S isolated from rice stems.</title>
        <authorList>
            <person name="Muangham S."/>
        </authorList>
    </citation>
    <scope>NUCLEOTIDE SEQUENCE [LARGE SCALE GENOMIC DNA]</scope>
    <source>
        <strain evidence="2 3">RS15-1S</strain>
    </source>
</reference>
<evidence type="ECO:0000313" key="2">
    <source>
        <dbReference type="EMBL" id="RPA62286.1"/>
    </source>
</evidence>
<dbReference type="PANTHER" id="PTHR39441">
    <property type="entry name" value="DUF2252 DOMAIN-CONTAINING PROTEIN"/>
    <property type="match status" value="1"/>
</dbReference>
<dbReference type="OrthoDB" id="1491115at2"/>
<dbReference type="Pfam" id="PF10009">
    <property type="entry name" value="DUF2252"/>
    <property type="match status" value="1"/>
</dbReference>